<dbReference type="Proteomes" id="UP000317638">
    <property type="component" value="Unassembled WGS sequence"/>
</dbReference>
<protein>
    <submittedName>
        <fullName evidence="9">MFS transporter</fullName>
    </submittedName>
</protein>
<name>A0A553K5E7_9ACTN</name>
<feature type="transmembrane region" description="Helical" evidence="7">
    <location>
        <begin position="286"/>
        <end position="303"/>
    </location>
</feature>
<dbReference type="CDD" id="cd06173">
    <property type="entry name" value="MFS_MefA_like"/>
    <property type="match status" value="1"/>
</dbReference>
<accession>A0A553K5E7</accession>
<feature type="transmembrane region" description="Helical" evidence="7">
    <location>
        <begin position="37"/>
        <end position="57"/>
    </location>
</feature>
<evidence type="ECO:0000313" key="10">
    <source>
        <dbReference type="Proteomes" id="UP000317638"/>
    </source>
</evidence>
<dbReference type="RefSeq" id="WP_143937019.1">
    <property type="nucleotide sequence ID" value="NZ_VKKG01000001.1"/>
</dbReference>
<dbReference type="OrthoDB" id="7441468at2"/>
<feature type="transmembrane region" description="Helical" evidence="7">
    <location>
        <begin position="255"/>
        <end position="274"/>
    </location>
</feature>
<evidence type="ECO:0000256" key="5">
    <source>
        <dbReference type="ARBA" id="ARBA00023136"/>
    </source>
</evidence>
<proteinExistence type="predicted"/>
<keyword evidence="3 7" id="KW-0812">Transmembrane</keyword>
<dbReference type="EMBL" id="VKKG01000001">
    <property type="protein sequence ID" value="TRY19935.1"/>
    <property type="molecule type" value="Genomic_DNA"/>
</dbReference>
<comment type="caution">
    <text evidence="9">The sequence shown here is derived from an EMBL/GenBank/DDBJ whole genome shotgun (WGS) entry which is preliminary data.</text>
</comment>
<feature type="transmembrane region" description="Helical" evidence="7">
    <location>
        <begin position="211"/>
        <end position="235"/>
    </location>
</feature>
<dbReference type="PANTHER" id="PTHR23513:SF6">
    <property type="entry name" value="MAJOR FACILITATOR SUPERFAMILY ASSOCIATED DOMAIN-CONTAINING PROTEIN"/>
    <property type="match status" value="1"/>
</dbReference>
<feature type="region of interest" description="Disordered" evidence="6">
    <location>
        <begin position="434"/>
        <end position="473"/>
    </location>
</feature>
<dbReference type="Gene3D" id="1.20.1250.20">
    <property type="entry name" value="MFS general substrate transporter like domains"/>
    <property type="match status" value="1"/>
</dbReference>
<reference evidence="9 10" key="1">
    <citation type="submission" date="2019-07" db="EMBL/GenBank/DDBJ databases">
        <authorList>
            <person name="Zhou L.-Y."/>
        </authorList>
    </citation>
    <scope>NUCLEOTIDE SEQUENCE [LARGE SCALE GENOMIC DNA]</scope>
    <source>
        <strain evidence="9 10">YIM 101269</strain>
    </source>
</reference>
<feature type="transmembrane region" description="Helical" evidence="7">
    <location>
        <begin position="395"/>
        <end position="416"/>
    </location>
</feature>
<evidence type="ECO:0000256" key="4">
    <source>
        <dbReference type="ARBA" id="ARBA00022989"/>
    </source>
</evidence>
<keyword evidence="2" id="KW-1003">Cell membrane</keyword>
<evidence type="ECO:0000256" key="3">
    <source>
        <dbReference type="ARBA" id="ARBA00022692"/>
    </source>
</evidence>
<feature type="domain" description="Major facilitator superfamily (MFS) profile" evidence="8">
    <location>
        <begin position="1"/>
        <end position="421"/>
    </location>
</feature>
<feature type="transmembrane region" description="Helical" evidence="7">
    <location>
        <begin position="144"/>
        <end position="167"/>
    </location>
</feature>
<dbReference type="PROSITE" id="PS50850">
    <property type="entry name" value="MFS"/>
    <property type="match status" value="1"/>
</dbReference>
<evidence type="ECO:0000256" key="7">
    <source>
        <dbReference type="SAM" id="Phobius"/>
    </source>
</evidence>
<keyword evidence="4 7" id="KW-1133">Transmembrane helix</keyword>
<keyword evidence="10" id="KW-1185">Reference proteome</keyword>
<evidence type="ECO:0000256" key="6">
    <source>
        <dbReference type="SAM" id="MobiDB-lite"/>
    </source>
</evidence>
<dbReference type="InterPro" id="IPR011701">
    <property type="entry name" value="MFS"/>
</dbReference>
<dbReference type="InterPro" id="IPR020846">
    <property type="entry name" value="MFS_dom"/>
</dbReference>
<feature type="transmembrane region" description="Helical" evidence="7">
    <location>
        <begin position="103"/>
        <end position="123"/>
    </location>
</feature>
<sequence length="473" mass="50604">MRTFHALLANTLVANIATNYIWFAVTFWVYLETRSVLATGILGGAYMALLALLGVPFGTFVDRHQKRPVLAIASLATVVAFALAFVLMLLAPDSALLSVTSPGFWAFVLLVLLGCIVESVRSITLSSSVTLLVEPEGRDRANGLVGMVNGVAMLICSVLSGLSVGLLGMQTTLLIGLLAMIASMVHVLTLDIPRTRIEAEDHHGQRAQFRLAWRTVVAIPGLLALIVFSTFNNFLGGTYMALLDPYGLELVSVEWWGILYAFCSVGFVVGGAVVAKRGLGGNPIRTMLLVLVGMWIVGMAMSIRESVVLLAVCMFIYMAIVPAVEAAEQTVLQRTVPFAKQGRVFGLAQSMELAASPISAFLVAPLAEFWLLPYMREGGGQEDWAWLLGHGEGRGIAMVFLLGGLVGLAVTVAAFFSPAYRRVSRSFAETPASMAELEGQSRPTDLPGTTAEGLGAAGRAVPGAIEEHQERHH</sequence>
<dbReference type="InterPro" id="IPR036259">
    <property type="entry name" value="MFS_trans_sf"/>
</dbReference>
<gene>
    <name evidence="9" type="ORF">FOJ82_03380</name>
</gene>
<dbReference type="GO" id="GO:0022857">
    <property type="term" value="F:transmembrane transporter activity"/>
    <property type="evidence" value="ECO:0007669"/>
    <property type="project" value="InterPro"/>
</dbReference>
<feature type="transmembrane region" description="Helical" evidence="7">
    <location>
        <begin position="69"/>
        <end position="91"/>
    </location>
</feature>
<evidence type="ECO:0000259" key="8">
    <source>
        <dbReference type="PROSITE" id="PS50850"/>
    </source>
</evidence>
<evidence type="ECO:0000256" key="2">
    <source>
        <dbReference type="ARBA" id="ARBA00022475"/>
    </source>
</evidence>
<organism evidence="9 10">
    <name type="scientific">Tessaracoccus rhinocerotis</name>
    <dbReference type="NCBI Taxonomy" id="1689449"/>
    <lineage>
        <taxon>Bacteria</taxon>
        <taxon>Bacillati</taxon>
        <taxon>Actinomycetota</taxon>
        <taxon>Actinomycetes</taxon>
        <taxon>Propionibacteriales</taxon>
        <taxon>Propionibacteriaceae</taxon>
        <taxon>Tessaracoccus</taxon>
    </lineage>
</organism>
<dbReference type="SUPFAM" id="SSF103473">
    <property type="entry name" value="MFS general substrate transporter"/>
    <property type="match status" value="1"/>
</dbReference>
<keyword evidence="5 7" id="KW-0472">Membrane</keyword>
<evidence type="ECO:0000313" key="9">
    <source>
        <dbReference type="EMBL" id="TRY19935.1"/>
    </source>
</evidence>
<dbReference type="Pfam" id="PF07690">
    <property type="entry name" value="MFS_1"/>
    <property type="match status" value="1"/>
</dbReference>
<feature type="transmembrane region" description="Helical" evidence="7">
    <location>
        <begin position="12"/>
        <end position="31"/>
    </location>
</feature>
<dbReference type="GO" id="GO:0005886">
    <property type="term" value="C:plasma membrane"/>
    <property type="evidence" value="ECO:0007669"/>
    <property type="project" value="UniProtKB-SubCell"/>
</dbReference>
<comment type="subcellular location">
    <subcellularLocation>
        <location evidence="1">Cell membrane</location>
        <topology evidence="1">Multi-pass membrane protein</topology>
    </subcellularLocation>
</comment>
<dbReference type="PANTHER" id="PTHR23513">
    <property type="entry name" value="INTEGRAL MEMBRANE EFFLUX PROTEIN-RELATED"/>
    <property type="match status" value="1"/>
</dbReference>
<feature type="transmembrane region" description="Helical" evidence="7">
    <location>
        <begin position="309"/>
        <end position="332"/>
    </location>
</feature>
<dbReference type="AlphaFoldDB" id="A0A553K5E7"/>
<evidence type="ECO:0000256" key="1">
    <source>
        <dbReference type="ARBA" id="ARBA00004651"/>
    </source>
</evidence>
<feature type="transmembrane region" description="Helical" evidence="7">
    <location>
        <begin position="353"/>
        <end position="375"/>
    </location>
</feature>
<feature type="transmembrane region" description="Helical" evidence="7">
    <location>
        <begin position="173"/>
        <end position="190"/>
    </location>
</feature>